<dbReference type="Pfam" id="PF03281">
    <property type="entry name" value="Mab-21"/>
    <property type="match status" value="1"/>
</dbReference>
<feature type="compositionally biased region" description="Acidic residues" evidence="2">
    <location>
        <begin position="1"/>
        <end position="10"/>
    </location>
</feature>
<accession>A0AAD8A0I0</accession>
<dbReference type="AlphaFoldDB" id="A0AAD8A0I0"/>
<comment type="similarity">
    <text evidence="1">Belongs to the mab-21 family.</text>
</comment>
<feature type="compositionally biased region" description="Low complexity" evidence="2">
    <location>
        <begin position="24"/>
        <end position="38"/>
    </location>
</feature>
<name>A0AAD8A0I0_DIPPU</name>
<reference evidence="4" key="2">
    <citation type="submission" date="2023-05" db="EMBL/GenBank/DDBJ databases">
        <authorList>
            <person name="Fouks B."/>
        </authorList>
    </citation>
    <scope>NUCLEOTIDE SEQUENCE</scope>
    <source>
        <strain evidence="4">Stay&amp;Tobe</strain>
        <tissue evidence="4">Testes</tissue>
    </source>
</reference>
<comment type="caution">
    <text evidence="4">The sequence shown here is derived from an EMBL/GenBank/DDBJ whole genome shotgun (WGS) entry which is preliminary data.</text>
</comment>
<dbReference type="InterPro" id="IPR046903">
    <property type="entry name" value="Mab-21-like_nuc_Trfase"/>
</dbReference>
<keyword evidence="5" id="KW-1185">Reference proteome</keyword>
<dbReference type="Gene3D" id="3.30.460.90">
    <property type="match status" value="1"/>
</dbReference>
<feature type="region of interest" description="Disordered" evidence="2">
    <location>
        <begin position="1"/>
        <end position="43"/>
    </location>
</feature>
<sequence length="458" mass="53439">MADSELDYSDFSDSGSDKTYDTCEGYSDYSSEENYSSDGDTDDTELGLLAIGRGRKRKRRPSMWRNNRCKARKISDMAESMANEDLRSAVVHSLHKNYISLNFEEMKVYDEHRARVLDLITNQMKMMDALFNAVFKYVYGVGSYYDNLKVSKPDEYDVNMVIKLPVDYNKIKILTDMVPAGFAKVYVRDAMRQLHYHPRWNSTYKRMENWMSNGGFLLQTKFRYWFQGVLTKAVKDLTRRRQFRFYQVWVKNSGPAMTLVVKILSDDVIINVDIVPVLHFSYPTWPSNAQLPTIRMNTPTKKTWFLVPKLKMTKDMKRNSREVPNQYPPTYGATYYNSPLPGTQIGYAQFQYPLTIQTNNDSYGLPAATNFPAYPDVANMRTEPFTQHLVENIIPRARTRNDEEQATFETSLQNVEDEYIIRSLLMRRQLTLEQRTYIDNPRSSEESMNKIREVSNSV</sequence>
<evidence type="ECO:0000256" key="2">
    <source>
        <dbReference type="SAM" id="MobiDB-lite"/>
    </source>
</evidence>
<evidence type="ECO:0000313" key="5">
    <source>
        <dbReference type="Proteomes" id="UP001233999"/>
    </source>
</evidence>
<reference evidence="4" key="1">
    <citation type="journal article" date="2023" name="IScience">
        <title>Live-bearing cockroach genome reveals convergent evolutionary mechanisms linked to viviparity in insects and beyond.</title>
        <authorList>
            <person name="Fouks B."/>
            <person name="Harrison M.C."/>
            <person name="Mikhailova A.A."/>
            <person name="Marchal E."/>
            <person name="English S."/>
            <person name="Carruthers M."/>
            <person name="Jennings E.C."/>
            <person name="Chiamaka E.L."/>
            <person name="Frigard R.A."/>
            <person name="Pippel M."/>
            <person name="Attardo G.M."/>
            <person name="Benoit J.B."/>
            <person name="Bornberg-Bauer E."/>
            <person name="Tobe S.S."/>
        </authorList>
    </citation>
    <scope>NUCLEOTIDE SEQUENCE</scope>
    <source>
        <strain evidence="4">Stay&amp;Tobe</strain>
    </source>
</reference>
<dbReference type="PANTHER" id="PTHR10656">
    <property type="entry name" value="CELL FATE DETERMINING PROTEIN MAB21-RELATED"/>
    <property type="match status" value="1"/>
</dbReference>
<feature type="domain" description="Mab-21-like nucleotidyltransferase" evidence="3">
    <location>
        <begin position="144"/>
        <end position="309"/>
    </location>
</feature>
<dbReference type="EMBL" id="JASPKZ010004590">
    <property type="protein sequence ID" value="KAJ9589875.1"/>
    <property type="molecule type" value="Genomic_DNA"/>
</dbReference>
<evidence type="ECO:0000313" key="4">
    <source>
        <dbReference type="EMBL" id="KAJ9589875.1"/>
    </source>
</evidence>
<protein>
    <recommendedName>
        <fullName evidence="3">Mab-21-like nucleotidyltransferase domain-containing protein</fullName>
    </recommendedName>
</protein>
<organism evidence="4 5">
    <name type="scientific">Diploptera punctata</name>
    <name type="common">Pacific beetle cockroach</name>
    <dbReference type="NCBI Taxonomy" id="6984"/>
    <lineage>
        <taxon>Eukaryota</taxon>
        <taxon>Metazoa</taxon>
        <taxon>Ecdysozoa</taxon>
        <taxon>Arthropoda</taxon>
        <taxon>Hexapoda</taxon>
        <taxon>Insecta</taxon>
        <taxon>Pterygota</taxon>
        <taxon>Neoptera</taxon>
        <taxon>Polyneoptera</taxon>
        <taxon>Dictyoptera</taxon>
        <taxon>Blattodea</taxon>
        <taxon>Blaberoidea</taxon>
        <taxon>Blaberidae</taxon>
        <taxon>Diplopterinae</taxon>
        <taxon>Diploptera</taxon>
    </lineage>
</organism>
<evidence type="ECO:0000256" key="1">
    <source>
        <dbReference type="ARBA" id="ARBA00008307"/>
    </source>
</evidence>
<dbReference type="Proteomes" id="UP001233999">
    <property type="component" value="Unassembled WGS sequence"/>
</dbReference>
<gene>
    <name evidence="4" type="ORF">L9F63_017030</name>
</gene>
<proteinExistence type="inferred from homology"/>
<feature type="non-terminal residue" evidence="4">
    <location>
        <position position="1"/>
    </location>
</feature>
<evidence type="ECO:0000259" key="3">
    <source>
        <dbReference type="Pfam" id="PF03281"/>
    </source>
</evidence>
<dbReference type="PANTHER" id="PTHR10656:SF42">
    <property type="entry name" value="CYCLIC GMP-AMP SYNTHASE-LIKE PROTEIN-RELATED"/>
    <property type="match status" value="1"/>
</dbReference>